<name>A0ABM9R507_BIFLI</name>
<evidence type="ECO:0000313" key="1">
    <source>
        <dbReference type="EMBL" id="CEF02014.1"/>
    </source>
</evidence>
<sequence length="143" mass="16120">MPVWPIAVRRWKSEEVDRPLDDATDSTCDLYSPVCKLHARRDVIPMTEILKALRGQVGHHRASDGDDLESRLHEAMFDWMLDVGVWTPGDVIPVEVTGWEETPDTVRILALSVDGMSCEAVYKGRLDGFLRERISGMGKEPES</sequence>
<keyword evidence="2" id="KW-1185">Reference proteome</keyword>
<gene>
    <name evidence="1" type="ORF">BLIC_c01470</name>
</gene>
<dbReference type="Proteomes" id="UP000043107">
    <property type="component" value="Unassembled WGS sequence"/>
</dbReference>
<protein>
    <submittedName>
        <fullName evidence="1">Uncharacterized protein</fullName>
    </submittedName>
</protein>
<accession>A0ABM9R507</accession>
<proteinExistence type="predicted"/>
<dbReference type="RefSeq" id="WP_012577683.1">
    <property type="nucleotide sequence ID" value="NZ_CBCRZZ010000007.1"/>
</dbReference>
<comment type="caution">
    <text evidence="1">The sequence shown here is derived from an EMBL/GenBank/DDBJ whole genome shotgun (WGS) entry which is preliminary data.</text>
</comment>
<organism evidence="1 2">
    <name type="scientific">Bifidobacterium longum subsp. infantis</name>
    <dbReference type="NCBI Taxonomy" id="1682"/>
    <lineage>
        <taxon>Bacteria</taxon>
        <taxon>Bacillati</taxon>
        <taxon>Actinomycetota</taxon>
        <taxon>Actinomycetes</taxon>
        <taxon>Bifidobacteriales</taxon>
        <taxon>Bifidobacteriaceae</taxon>
        <taxon>Bifidobacterium</taxon>
    </lineage>
</organism>
<evidence type="ECO:0000313" key="2">
    <source>
        <dbReference type="Proteomes" id="UP000043107"/>
    </source>
</evidence>
<reference evidence="1 2" key="1">
    <citation type="submission" date="2014-09" db="EMBL/GenBank/DDBJ databases">
        <authorList>
            <person name="Bertelli C."/>
        </authorList>
    </citation>
    <scope>NUCLEOTIDE SEQUENCE [LARGE SCALE GENOMIC DNA]</scope>
    <source>
        <strain evidence="1 2">BIC1401111250</strain>
    </source>
</reference>
<dbReference type="EMBL" id="CCWP01000029">
    <property type="protein sequence ID" value="CEF02014.1"/>
    <property type="molecule type" value="Genomic_DNA"/>
</dbReference>